<comment type="catalytic activity">
    <reaction evidence="9 10">
        <text>L-threonyl-[protein] + FAD = FMN-L-threonyl-[protein] + AMP + H(+)</text>
        <dbReference type="Rhea" id="RHEA:36847"/>
        <dbReference type="Rhea" id="RHEA-COMP:11060"/>
        <dbReference type="Rhea" id="RHEA-COMP:11061"/>
        <dbReference type="ChEBI" id="CHEBI:15378"/>
        <dbReference type="ChEBI" id="CHEBI:30013"/>
        <dbReference type="ChEBI" id="CHEBI:57692"/>
        <dbReference type="ChEBI" id="CHEBI:74257"/>
        <dbReference type="ChEBI" id="CHEBI:456215"/>
        <dbReference type="EC" id="2.7.1.180"/>
    </reaction>
</comment>
<keyword evidence="7 10" id="KW-0460">Magnesium</keyword>
<dbReference type="GO" id="GO:0046872">
    <property type="term" value="F:metal ion binding"/>
    <property type="evidence" value="ECO:0007669"/>
    <property type="project" value="UniProtKB-UniRule"/>
</dbReference>
<keyword evidence="5 10" id="KW-0479">Metal-binding</keyword>
<dbReference type="AlphaFoldDB" id="A0A9X1VAA5"/>
<evidence type="ECO:0000256" key="1">
    <source>
        <dbReference type="ARBA" id="ARBA00011955"/>
    </source>
</evidence>
<evidence type="ECO:0000256" key="5">
    <source>
        <dbReference type="ARBA" id="ARBA00022723"/>
    </source>
</evidence>
<dbReference type="RefSeq" id="WP_241715264.1">
    <property type="nucleotide sequence ID" value="NZ_JALBUF010000008.1"/>
</dbReference>
<feature type="binding site" evidence="11">
    <location>
        <position position="264"/>
    </location>
    <ligand>
        <name>Mg(2+)</name>
        <dbReference type="ChEBI" id="CHEBI:18420"/>
    </ligand>
</feature>
<evidence type="ECO:0000256" key="4">
    <source>
        <dbReference type="ARBA" id="ARBA00022679"/>
    </source>
</evidence>
<comment type="cofactor">
    <cofactor evidence="11">
        <name>Mg(2+)</name>
        <dbReference type="ChEBI" id="CHEBI:18420"/>
    </cofactor>
    <cofactor evidence="11">
        <name>Mn(2+)</name>
        <dbReference type="ChEBI" id="CHEBI:29035"/>
    </cofactor>
    <text evidence="11">Magnesium. Can also use manganese.</text>
</comment>
<dbReference type="Proteomes" id="UP001139263">
    <property type="component" value="Unassembled WGS sequence"/>
</dbReference>
<dbReference type="Pfam" id="PF02424">
    <property type="entry name" value="ApbE"/>
    <property type="match status" value="1"/>
</dbReference>
<keyword evidence="13" id="KW-1185">Reference proteome</keyword>
<dbReference type="PIRSF" id="PIRSF006268">
    <property type="entry name" value="ApbE"/>
    <property type="match status" value="1"/>
</dbReference>
<sequence>MRQMLHVEESRLLMGTVVSIEVVGKGSESQHHEGIDHAFEAIRFVEEACSRFDDRSALRELCRHPGEWVQVPDVLFEALRIALEVSDLTDGAFDPTIGATLARHGFTRHYLTGDVAESTETDSTVTYRDISLDQTTRKVLLHKPMLLDLGAIAKGLAIDVAAGALQGWEGYAINAGGDIYLQGIDPTGNPWTVGIQHPLIRDERIAWLQATDLAICTSGSYERRSPLDHTVHHIFNPLGMPSGTPMVSCTVIAPLAVLADAVSTAAFLLGSDKALEFVDEAELAGLCIDEQLSISMTQSMRRYLL</sequence>
<evidence type="ECO:0000256" key="6">
    <source>
        <dbReference type="ARBA" id="ARBA00022827"/>
    </source>
</evidence>
<dbReference type="InterPro" id="IPR024932">
    <property type="entry name" value="ApbE"/>
</dbReference>
<name>A0A9X1VAA5_9BACL</name>
<protein>
    <recommendedName>
        <fullName evidence="2 10">FAD:protein FMN transferase</fullName>
        <ecNumber evidence="1 10">2.7.1.180</ecNumber>
    </recommendedName>
    <alternativeName>
        <fullName evidence="8 10">Flavin transferase</fullName>
    </alternativeName>
</protein>
<evidence type="ECO:0000256" key="2">
    <source>
        <dbReference type="ARBA" id="ARBA00016337"/>
    </source>
</evidence>
<evidence type="ECO:0000313" key="13">
    <source>
        <dbReference type="Proteomes" id="UP001139263"/>
    </source>
</evidence>
<accession>A0A9X1VAA5</accession>
<comment type="caution">
    <text evidence="12">The sequence shown here is derived from an EMBL/GenBank/DDBJ whole genome shotgun (WGS) entry which is preliminary data.</text>
</comment>
<comment type="similarity">
    <text evidence="10">Belongs to the ApbE family.</text>
</comment>
<keyword evidence="6 10" id="KW-0274">FAD</keyword>
<gene>
    <name evidence="12" type="primary">apbE</name>
    <name evidence="12" type="ORF">MM817_02360</name>
</gene>
<evidence type="ECO:0000256" key="3">
    <source>
        <dbReference type="ARBA" id="ARBA00022630"/>
    </source>
</evidence>
<feature type="binding site" evidence="11">
    <location>
        <position position="260"/>
    </location>
    <ligand>
        <name>Mg(2+)</name>
        <dbReference type="ChEBI" id="CHEBI:18420"/>
    </ligand>
</feature>
<evidence type="ECO:0000256" key="7">
    <source>
        <dbReference type="ARBA" id="ARBA00022842"/>
    </source>
</evidence>
<dbReference type="PANTHER" id="PTHR30040">
    <property type="entry name" value="THIAMINE BIOSYNTHESIS LIPOPROTEIN APBE"/>
    <property type="match status" value="1"/>
</dbReference>
<organism evidence="12 13">
    <name type="scientific">Sulfoacidibacillus ferrooxidans</name>
    <dbReference type="NCBI Taxonomy" id="2005001"/>
    <lineage>
        <taxon>Bacteria</taxon>
        <taxon>Bacillati</taxon>
        <taxon>Bacillota</taxon>
        <taxon>Bacilli</taxon>
        <taxon>Bacillales</taxon>
        <taxon>Alicyclobacillaceae</taxon>
        <taxon>Sulfoacidibacillus</taxon>
    </lineage>
</organism>
<dbReference type="SUPFAM" id="SSF143631">
    <property type="entry name" value="ApbE-like"/>
    <property type="match status" value="1"/>
</dbReference>
<evidence type="ECO:0000313" key="12">
    <source>
        <dbReference type="EMBL" id="MCI0184065.1"/>
    </source>
</evidence>
<evidence type="ECO:0000256" key="9">
    <source>
        <dbReference type="ARBA" id="ARBA00048540"/>
    </source>
</evidence>
<dbReference type="InterPro" id="IPR003374">
    <property type="entry name" value="ApbE-like_sf"/>
</dbReference>
<keyword evidence="4 10" id="KW-0808">Transferase</keyword>
<feature type="binding site" evidence="11">
    <location>
        <position position="151"/>
    </location>
    <ligand>
        <name>Mg(2+)</name>
        <dbReference type="ChEBI" id="CHEBI:18420"/>
    </ligand>
</feature>
<proteinExistence type="inferred from homology"/>
<keyword evidence="3 10" id="KW-0285">Flavoprotein</keyword>
<dbReference type="GO" id="GO:0016740">
    <property type="term" value="F:transferase activity"/>
    <property type="evidence" value="ECO:0007669"/>
    <property type="project" value="UniProtKB-UniRule"/>
</dbReference>
<dbReference type="Gene3D" id="3.10.520.10">
    <property type="entry name" value="ApbE-like domains"/>
    <property type="match status" value="1"/>
</dbReference>
<evidence type="ECO:0000256" key="10">
    <source>
        <dbReference type="PIRNR" id="PIRNR006268"/>
    </source>
</evidence>
<dbReference type="PANTHER" id="PTHR30040:SF2">
    <property type="entry name" value="FAD:PROTEIN FMN TRANSFERASE"/>
    <property type="match status" value="1"/>
</dbReference>
<evidence type="ECO:0000256" key="8">
    <source>
        <dbReference type="ARBA" id="ARBA00031306"/>
    </source>
</evidence>
<evidence type="ECO:0000256" key="11">
    <source>
        <dbReference type="PIRSR" id="PIRSR006268-2"/>
    </source>
</evidence>
<reference evidence="12" key="1">
    <citation type="submission" date="2022-03" db="EMBL/GenBank/DDBJ databases">
        <title>Draft Genome Sequence of Firmicute Strain S0AB, a Heterotrophic Iron/Sulfur-Oxidizing Extreme Acidophile.</title>
        <authorList>
            <person name="Vergara E."/>
            <person name="Pakostova E."/>
            <person name="Johnson D.B."/>
            <person name="Holmes D.S."/>
        </authorList>
    </citation>
    <scope>NUCLEOTIDE SEQUENCE</scope>
    <source>
        <strain evidence="12">S0AB</strain>
    </source>
</reference>
<dbReference type="EC" id="2.7.1.180" evidence="1 10"/>
<dbReference type="EMBL" id="JALBUF010000008">
    <property type="protein sequence ID" value="MCI0184065.1"/>
    <property type="molecule type" value="Genomic_DNA"/>
</dbReference>